<gene>
    <name evidence="11" type="ordered locus">CSE_08150</name>
</gene>
<proteinExistence type="inferred from homology"/>
<keyword evidence="5 8" id="KW-0862">Zinc</keyword>
<evidence type="ECO:0000313" key="11">
    <source>
        <dbReference type="EMBL" id="BAL80941.1"/>
    </source>
</evidence>
<dbReference type="GO" id="GO:0008616">
    <property type="term" value="P:tRNA queuosine(34) biosynthetic process"/>
    <property type="evidence" value="ECO:0007669"/>
    <property type="project" value="UniProtKB-KW"/>
</dbReference>
<evidence type="ECO:0000256" key="6">
    <source>
        <dbReference type="ARBA" id="ARBA00023239"/>
    </source>
</evidence>
<dbReference type="GO" id="GO:0070497">
    <property type="term" value="F:6-carboxytetrahydropterin synthase activity"/>
    <property type="evidence" value="ECO:0007669"/>
    <property type="project" value="UniProtKB-EC"/>
</dbReference>
<feature type="active site" description="Proton acceptor" evidence="9">
    <location>
        <position position="23"/>
    </location>
</feature>
<sequence length="117" mass="13781">MFFLSREFSFDAAHRVIDYNGKCEKLHGHTYHLIVTITGDLKEDGMVLDFSILKKVVQEKVIVFLDHKYLNDVFENPTTEIVAQWIFKTLDNAFKEYNCKVYEIILFEGDNNRVSIR</sequence>
<dbReference type="UniPathway" id="UPA00391"/>
<reference evidence="11 12" key="1">
    <citation type="submission" date="2011-01" db="EMBL/GenBank/DDBJ databases">
        <title>Whole genome sequence of Caldisericum exile AZM16c01.</title>
        <authorList>
            <person name="Narita-Yamada S."/>
            <person name="Kawakoshi A."/>
            <person name="Nakamura S."/>
            <person name="Sasagawa M."/>
            <person name="Fukada J."/>
            <person name="Sekine M."/>
            <person name="Kato Y."/>
            <person name="Fukai R."/>
            <person name="Sasaki K."/>
            <person name="Hanamaki A."/>
            <person name="Narita H."/>
            <person name="Konno Y."/>
            <person name="Mori K."/>
            <person name="Yamazaki S."/>
            <person name="Suzuki K."/>
            <person name="Fujita N."/>
        </authorList>
    </citation>
    <scope>NUCLEOTIDE SEQUENCE [LARGE SCALE GENOMIC DNA]</scope>
    <source>
        <strain evidence="12">DSM 21853 / NBRC 104410 / AZM16c01</strain>
    </source>
</reference>
<dbReference type="PANTHER" id="PTHR12589:SF7">
    <property type="entry name" value="6-PYRUVOYL TETRAHYDROBIOPTERIN SYNTHASE"/>
    <property type="match status" value="1"/>
</dbReference>
<evidence type="ECO:0000256" key="9">
    <source>
        <dbReference type="PIRSR" id="PIRSR006113-1"/>
    </source>
</evidence>
<evidence type="ECO:0000256" key="2">
    <source>
        <dbReference type="ARBA" id="ARBA00008900"/>
    </source>
</evidence>
<keyword evidence="12" id="KW-1185">Reference proteome</keyword>
<feature type="binding site" evidence="10">
    <location>
        <position position="29"/>
    </location>
    <ligand>
        <name>Zn(2+)</name>
        <dbReference type="ChEBI" id="CHEBI:29105"/>
    </ligand>
</feature>
<keyword evidence="8" id="KW-0671">Queuosine biosynthesis</keyword>
<dbReference type="Proteomes" id="UP000004793">
    <property type="component" value="Chromosome"/>
</dbReference>
<feature type="binding site" evidence="10">
    <location>
        <position position="27"/>
    </location>
    <ligand>
        <name>Zn(2+)</name>
        <dbReference type="ChEBI" id="CHEBI:29105"/>
    </ligand>
</feature>
<dbReference type="InterPro" id="IPR007115">
    <property type="entry name" value="6-PTP_synth/QueD"/>
</dbReference>
<accession>A0A7U6GEK3</accession>
<dbReference type="NCBIfam" id="TIGR03367">
    <property type="entry name" value="queuosine_QueD"/>
    <property type="match status" value="1"/>
</dbReference>
<dbReference type="PIRSF" id="PIRSF006113">
    <property type="entry name" value="PTP_synth"/>
    <property type="match status" value="1"/>
</dbReference>
<dbReference type="GO" id="GO:0046872">
    <property type="term" value="F:metal ion binding"/>
    <property type="evidence" value="ECO:0007669"/>
    <property type="project" value="UniProtKB-KW"/>
</dbReference>
<evidence type="ECO:0000256" key="5">
    <source>
        <dbReference type="ARBA" id="ARBA00022833"/>
    </source>
</evidence>
<dbReference type="SUPFAM" id="SSF55620">
    <property type="entry name" value="Tetrahydrobiopterin biosynthesis enzymes-like"/>
    <property type="match status" value="1"/>
</dbReference>
<name>A0A7U6GEK3_CALEA</name>
<evidence type="ECO:0000256" key="1">
    <source>
        <dbReference type="ARBA" id="ARBA00005061"/>
    </source>
</evidence>
<dbReference type="InterPro" id="IPR038418">
    <property type="entry name" value="6-PTP_synth/QueD_sf"/>
</dbReference>
<comment type="catalytic activity">
    <reaction evidence="7 8">
        <text>7,8-dihydroneopterin 3'-triphosphate + H2O = 6-carboxy-5,6,7,8-tetrahydropterin + triphosphate + acetaldehyde + 2 H(+)</text>
        <dbReference type="Rhea" id="RHEA:27966"/>
        <dbReference type="ChEBI" id="CHEBI:15343"/>
        <dbReference type="ChEBI" id="CHEBI:15377"/>
        <dbReference type="ChEBI" id="CHEBI:15378"/>
        <dbReference type="ChEBI" id="CHEBI:18036"/>
        <dbReference type="ChEBI" id="CHEBI:58462"/>
        <dbReference type="ChEBI" id="CHEBI:61032"/>
        <dbReference type="EC" id="4.1.2.50"/>
    </reaction>
</comment>
<evidence type="ECO:0000256" key="8">
    <source>
        <dbReference type="PIRNR" id="PIRNR006113"/>
    </source>
</evidence>
<keyword evidence="4 8" id="KW-0479">Metal-binding</keyword>
<dbReference type="EC" id="4.-.-.-" evidence="8"/>
<evidence type="ECO:0000256" key="10">
    <source>
        <dbReference type="PIRSR" id="PIRSR006113-2"/>
    </source>
</evidence>
<dbReference type="Pfam" id="PF01242">
    <property type="entry name" value="PTPS"/>
    <property type="match status" value="1"/>
</dbReference>
<comment type="cofactor">
    <cofactor evidence="8 10">
        <name>Zn(2+)</name>
        <dbReference type="ChEBI" id="CHEBI:29105"/>
    </cofactor>
    <text evidence="8 10">Binds 1 zinc ion per subunit.</text>
</comment>
<dbReference type="OrthoDB" id="9804698at2"/>
<evidence type="ECO:0000256" key="4">
    <source>
        <dbReference type="ARBA" id="ARBA00022723"/>
    </source>
</evidence>
<evidence type="ECO:0000313" key="12">
    <source>
        <dbReference type="Proteomes" id="UP000004793"/>
    </source>
</evidence>
<feature type="binding site" evidence="10">
    <location>
        <position position="14"/>
    </location>
    <ligand>
        <name>Zn(2+)</name>
        <dbReference type="ChEBI" id="CHEBI:29105"/>
    </ligand>
</feature>
<dbReference type="Gene3D" id="3.30.479.10">
    <property type="entry name" value="6-pyruvoyl tetrahydropterin synthase/QueD"/>
    <property type="match status" value="1"/>
</dbReference>
<evidence type="ECO:0000256" key="7">
    <source>
        <dbReference type="ARBA" id="ARBA00048807"/>
    </source>
</evidence>
<feature type="active site" description="Charge relay system" evidence="9">
    <location>
        <position position="108"/>
    </location>
</feature>
<comment type="similarity">
    <text evidence="2 8">Belongs to the PTPS family. QueD subfamily.</text>
</comment>
<dbReference type="PANTHER" id="PTHR12589">
    <property type="entry name" value="PYRUVOYL TETRAHYDROBIOPTERIN SYNTHASE"/>
    <property type="match status" value="1"/>
</dbReference>
<dbReference type="AlphaFoldDB" id="A0A7U6GEK3"/>
<comment type="pathway">
    <text evidence="1 8">Purine metabolism; 7-cyano-7-deazaguanine biosynthesis.</text>
</comment>
<dbReference type="EMBL" id="AP012051">
    <property type="protein sequence ID" value="BAL80941.1"/>
    <property type="molecule type" value="Genomic_DNA"/>
</dbReference>
<evidence type="ECO:0000256" key="3">
    <source>
        <dbReference type="ARBA" id="ARBA00018141"/>
    </source>
</evidence>
<organism evidence="11 12">
    <name type="scientific">Caldisericum exile (strain DSM 21853 / NBRC 104410 / AZM16c01)</name>
    <dbReference type="NCBI Taxonomy" id="511051"/>
    <lineage>
        <taxon>Bacteria</taxon>
        <taxon>Pseudomonadati</taxon>
        <taxon>Caldisericota/Cryosericota group</taxon>
        <taxon>Caldisericota</taxon>
        <taxon>Caldisericia</taxon>
        <taxon>Caldisericales</taxon>
        <taxon>Caldisericaceae</taxon>
        <taxon>Caldisericum</taxon>
    </lineage>
</organism>
<feature type="active site" description="Charge relay system" evidence="9">
    <location>
        <position position="67"/>
    </location>
</feature>
<keyword evidence="6 8" id="KW-0456">Lyase</keyword>
<protein>
    <recommendedName>
        <fullName evidence="3 8">6-carboxy-5,6,7,8-tetrahydropterin synthase</fullName>
        <ecNumber evidence="8">4.-.-.-</ecNumber>
    </recommendedName>
</protein>
<dbReference type="RefSeq" id="WP_014453344.1">
    <property type="nucleotide sequence ID" value="NC_017096.1"/>
</dbReference>
<dbReference type="KEGG" id="cex:CSE_08150"/>